<reference evidence="22 23" key="1">
    <citation type="submission" date="2019-09" db="EMBL/GenBank/DDBJ databases">
        <title>Bird 10,000 Genomes (B10K) Project - Family phase.</title>
        <authorList>
            <person name="Zhang G."/>
        </authorList>
    </citation>
    <scope>NUCLEOTIDE SEQUENCE [LARGE SCALE GENOMIC DNA]</scope>
    <source>
        <strain evidence="22">B10K-DU-027-49</strain>
        <tissue evidence="22">Muscle</tissue>
    </source>
</reference>
<dbReference type="InterPro" id="IPR014908">
    <property type="entry name" value="Nucleoporin_Nup133/Nup155_N"/>
</dbReference>
<organism evidence="22 23">
    <name type="scientific">Pterocles burchelli</name>
    <dbReference type="NCBI Taxonomy" id="2585816"/>
    <lineage>
        <taxon>Eukaryota</taxon>
        <taxon>Metazoa</taxon>
        <taxon>Chordata</taxon>
        <taxon>Craniata</taxon>
        <taxon>Vertebrata</taxon>
        <taxon>Euteleostomi</taxon>
        <taxon>Archelosauria</taxon>
        <taxon>Archosauria</taxon>
        <taxon>Dinosauria</taxon>
        <taxon>Saurischia</taxon>
        <taxon>Theropoda</taxon>
        <taxon>Coelurosauria</taxon>
        <taxon>Aves</taxon>
        <taxon>Neognathae</taxon>
        <taxon>Neoaves</taxon>
        <taxon>Columbimorphae</taxon>
        <taxon>Pterocliformes</taxon>
        <taxon>Pteroclidae</taxon>
        <taxon>Pterocles</taxon>
    </lineage>
</organism>
<evidence type="ECO:0000256" key="9">
    <source>
        <dbReference type="ARBA" id="ARBA00023010"/>
    </source>
</evidence>
<evidence type="ECO:0000256" key="12">
    <source>
        <dbReference type="ARBA" id="ARBA00023157"/>
    </source>
</evidence>
<keyword evidence="6" id="KW-0597">Phosphoprotein</keyword>
<dbReference type="GO" id="GO:0000972">
    <property type="term" value="P:transcription-dependent tethering of RNA polymerase II gene DNA at nuclear periphery"/>
    <property type="evidence" value="ECO:0007669"/>
    <property type="project" value="TreeGrafter"/>
</dbReference>
<keyword evidence="10" id="KW-0906">Nuclear pore complex</keyword>
<evidence type="ECO:0000256" key="1">
    <source>
        <dbReference type="ARBA" id="ARBA00004335"/>
    </source>
</evidence>
<evidence type="ECO:0000256" key="16">
    <source>
        <dbReference type="ARBA" id="ARBA00068608"/>
    </source>
</evidence>
<evidence type="ECO:0000256" key="13">
    <source>
        <dbReference type="ARBA" id="ARBA00023180"/>
    </source>
</evidence>
<dbReference type="InterPro" id="IPR004870">
    <property type="entry name" value="Nucleoporin_Nup155"/>
</dbReference>
<dbReference type="InterPro" id="IPR042538">
    <property type="entry name" value="Nucleoporin_Nup155_C_3"/>
</dbReference>
<evidence type="ECO:0000256" key="19">
    <source>
        <dbReference type="SAM" id="MobiDB-lite"/>
    </source>
</evidence>
<keyword evidence="14" id="KW-0539">Nucleus</keyword>
<protein>
    <recommendedName>
        <fullName evidence="16">Nuclear pore complex protein Nup155</fullName>
    </recommendedName>
    <alternativeName>
        <fullName evidence="17">155 kDa nucleoporin</fullName>
    </alternativeName>
    <alternativeName>
        <fullName evidence="18">Nucleoporin Nup155</fullName>
    </alternativeName>
</protein>
<dbReference type="FunFam" id="1.25.40.450:FF:000001">
    <property type="entry name" value="Nuclear pore complex protein"/>
    <property type="match status" value="1"/>
</dbReference>
<dbReference type="Gene3D" id="1.25.40.440">
    <property type="entry name" value="Nucleoporin, helical domain, central subdomain"/>
    <property type="match status" value="1"/>
</dbReference>
<evidence type="ECO:0000256" key="7">
    <source>
        <dbReference type="ARBA" id="ARBA00022816"/>
    </source>
</evidence>
<dbReference type="Gene3D" id="1.20.58.1780">
    <property type="match status" value="1"/>
</dbReference>
<dbReference type="InterPro" id="IPR036322">
    <property type="entry name" value="WD40_repeat_dom_sf"/>
</dbReference>
<dbReference type="Proteomes" id="UP000522270">
    <property type="component" value="Unassembled WGS sequence"/>
</dbReference>
<keyword evidence="9" id="KW-0811">Translocation</keyword>
<evidence type="ECO:0000313" key="23">
    <source>
        <dbReference type="Proteomes" id="UP000522270"/>
    </source>
</evidence>
<feature type="domain" description="Nucleoporin Nup133/Nup155-like C-terminal" evidence="20">
    <location>
        <begin position="657"/>
        <end position="1384"/>
    </location>
</feature>
<evidence type="ECO:0000256" key="3">
    <source>
        <dbReference type="ARBA" id="ARBA00004620"/>
    </source>
</evidence>
<evidence type="ECO:0000256" key="14">
    <source>
        <dbReference type="ARBA" id="ARBA00023242"/>
    </source>
</evidence>
<dbReference type="GO" id="GO:0006405">
    <property type="term" value="P:RNA export from nucleus"/>
    <property type="evidence" value="ECO:0007669"/>
    <property type="project" value="TreeGrafter"/>
</dbReference>
<comment type="function">
    <text evidence="15">Essential component of nuclear pore complex. Could be essessential for embryogenesis. Nucleoporins may be involved both in binding and translocating proteins during nucleocytoplasmic transport.</text>
</comment>
<proteinExistence type="inferred from homology"/>
<evidence type="ECO:0000259" key="21">
    <source>
        <dbReference type="Pfam" id="PF08801"/>
    </source>
</evidence>
<evidence type="ECO:0000256" key="4">
    <source>
        <dbReference type="ARBA" id="ARBA00007373"/>
    </source>
</evidence>
<accession>A0A7K5YK10</accession>
<comment type="caution">
    <text evidence="22">The sequence shown here is derived from an EMBL/GenBank/DDBJ whole genome shotgun (WGS) entry which is preliminary data.</text>
</comment>
<feature type="region of interest" description="Disordered" evidence="19">
    <location>
        <begin position="991"/>
        <end position="1016"/>
    </location>
</feature>
<dbReference type="Gene3D" id="1.25.40.450">
    <property type="entry name" value="Nucleoporin, helical domain, N-terminal subdomain"/>
    <property type="match status" value="1"/>
</dbReference>
<comment type="subcellular location">
    <subcellularLocation>
        <location evidence="1">Nucleus membrane</location>
        <topology evidence="1">Peripheral membrane protein</topology>
        <orientation evidence="1">Cytoplasmic side</orientation>
    </subcellularLocation>
    <subcellularLocation>
        <location evidence="3">Nucleus membrane</location>
        <topology evidence="3">Peripheral membrane protein</topology>
        <orientation evidence="3">Nucleoplasmic side</orientation>
    </subcellularLocation>
    <subcellularLocation>
        <location evidence="2">Nucleus</location>
        <location evidence="2">Nuclear pore complex</location>
    </subcellularLocation>
</comment>
<evidence type="ECO:0000256" key="18">
    <source>
        <dbReference type="ARBA" id="ARBA00078199"/>
    </source>
</evidence>
<sequence>APAIAMPAATSPAAPVAQEALENAGHIIDRHIQDDRCYPDLSELLAVPAPGSPTVSGMSDMDYPLEGPGLLSIPNLPEISSIGRVPLPPELVEQFGHMQCNCMMGVFPEISRAWLTIDSDIFMWNYEDGGDLAYFDGLSETILAVGLVRPKGGIFQPHVRHLLVLATPVDIVILGLSCANIQAGTGSLNDSMSGGMLLLPEPLYSLPTDNTYILAITSTDNGRIFLAGKDGCLYEVAYQAEAGWFSQRCRKINHSKSALSFLVSSLLQFTFSEDDPLVQIAIDNSRNILYTRSEKGVLQVYDLGQDGQGMTRVTSLSQNAIVSAAGSIARTIDRSVFKPIVQIAVIENSESIDCQLLAITHAGVRLYFSTSQFKHPTARPSMLTLVHVRLPPGFSASSNVEKPAKVHRALYSKGVLLMAASENEDNDILWCINHDSFPFQKPMMETQMTTHVDGHSWALSAIDDYKVQKIVTPLNRDVIPITDSPVVVQQHTLPPKKFVLLSAQGSFLFHKFRPVDQLRHLLVSNIGGDGEDIERFFKLHREDQACATCLILACSNAACDSEVSAWATRAFFRYGGEAQMRFPSALPPLSKVGPILSSAAGSPLTVDSPYSNPSFLTTPGQGLQPPSMSTPVFPSGNSVSHPATSISGMMGPEIVFSGRHNGICIYFARIIGNIWDGSIVVERVFKSGNREVVAVESSVPSPVLECVLQQLKGLQEFLDRNSQFATVGALGNPSTPANLQQRLLGFMRPDGGSSQQVQQELQRKYHAEAQLFEKTSLQGIQQLVRKTCQALALWKLLCEHQFSVVVSELQKELQEHLKITAFKDLVIRDRELTGALIASLINCYIRDNAAVDGIIAHLQDICPLLYSTDDAVCSKANELLQQSRQAQSKPEKEKMLRESLKEYQKISNQVDLANVCAQYRQVRFYEGVVELSLTAAEKKDPQGLGLHFYKNGEPEEDVVGLQAFQERQVFRILLNSYKCITDTLQELVNQSKAAPQSPSVPKKPGPPVLSSDPNMLSNEEAGHHFEQMLKLAQRSTDELFSIALYNWLIQVDLADKLLQVTSPFLEPYLVRMTKIDQNKVRYMDLLWRYFEKNRNFSNAARVLAKLADLHSTEISLQQRLEYIARAILSARSSTAISSIAADGEFLHELEEKMEVARIQLQIQKTLQRQYSHHSSVQDAISKLDAELMDITKLYGEFADPFKLSECKLAIIHCAGHSDPILVQTLWQEIIEKEVSDSVSLSPTDRMQALSLKMVLLGKIYAGTPRYFPLGKSYSLHNFLVQFLEQQVCALNWDVGFVAYTMQEIGVPLPKLLEVYDQLFKVRDPYWNRMKKPLHLLECIHVLLSGYVRDPSRREKGAIFLCFLYRCRFTNVCLDAVSCYLVELQSMSPTLTAQTIIGNFKSLQAKLERLQ</sequence>
<feature type="domain" description="Nucleoporin Nup133/Nup155-like N-terminal" evidence="21">
    <location>
        <begin position="77"/>
        <end position="505"/>
    </location>
</feature>
<dbReference type="OrthoDB" id="338970at2759"/>
<dbReference type="InterPro" id="IPR042537">
    <property type="entry name" value="Nucleoporin_Nup155_C_2"/>
</dbReference>
<dbReference type="GO" id="GO:0051028">
    <property type="term" value="P:mRNA transport"/>
    <property type="evidence" value="ECO:0007669"/>
    <property type="project" value="UniProtKB-KW"/>
</dbReference>
<dbReference type="Pfam" id="PF03177">
    <property type="entry name" value="Nucleoporin_C"/>
    <property type="match status" value="1"/>
</dbReference>
<dbReference type="SUPFAM" id="SSF50978">
    <property type="entry name" value="WD40 repeat-like"/>
    <property type="match status" value="1"/>
</dbReference>
<dbReference type="InterPro" id="IPR042533">
    <property type="entry name" value="Nucleoporin_Nup155_C_1"/>
</dbReference>
<evidence type="ECO:0000256" key="2">
    <source>
        <dbReference type="ARBA" id="ARBA00004567"/>
    </source>
</evidence>
<comment type="similarity">
    <text evidence="4">Belongs to the non-repetitive/WGA-negative nucleoporin family.</text>
</comment>
<keyword evidence="11" id="KW-0472">Membrane</keyword>
<dbReference type="InterPro" id="IPR007187">
    <property type="entry name" value="Nucleoporin_Nup133/Nup155_C"/>
</dbReference>
<evidence type="ECO:0000256" key="8">
    <source>
        <dbReference type="ARBA" id="ARBA00022927"/>
    </source>
</evidence>
<dbReference type="GO" id="GO:0031965">
    <property type="term" value="C:nuclear membrane"/>
    <property type="evidence" value="ECO:0007669"/>
    <property type="project" value="UniProtKB-SubCell"/>
</dbReference>
<keyword evidence="7" id="KW-0509">mRNA transport</keyword>
<feature type="non-terminal residue" evidence="22">
    <location>
        <position position="1"/>
    </location>
</feature>
<dbReference type="FunFam" id="1.25.40.440:FF:000001">
    <property type="entry name" value="Nuclear pore complex subunit"/>
    <property type="match status" value="1"/>
</dbReference>
<keyword evidence="23" id="KW-1185">Reference proteome</keyword>
<evidence type="ECO:0000256" key="17">
    <source>
        <dbReference type="ARBA" id="ARBA00077084"/>
    </source>
</evidence>
<dbReference type="FunFam" id="1.20.120.1880:FF:000001">
    <property type="entry name" value="Nuclear pore complex protein Nup155"/>
    <property type="match status" value="1"/>
</dbReference>
<name>A0A7K5YK10_9AVES</name>
<feature type="non-terminal residue" evidence="22">
    <location>
        <position position="1410"/>
    </location>
</feature>
<dbReference type="Gene3D" id="1.20.120.1880">
    <property type="entry name" value="Nucleoporin, helical C-terminal domain"/>
    <property type="match status" value="1"/>
</dbReference>
<dbReference type="GO" id="GO:0006606">
    <property type="term" value="P:protein import into nucleus"/>
    <property type="evidence" value="ECO:0007669"/>
    <property type="project" value="TreeGrafter"/>
</dbReference>
<dbReference type="PANTHER" id="PTHR10350:SF6">
    <property type="entry name" value="NUCLEAR PORE COMPLEX PROTEIN NUP155"/>
    <property type="match status" value="1"/>
</dbReference>
<dbReference type="GO" id="GO:0036228">
    <property type="term" value="P:protein localization to nuclear inner membrane"/>
    <property type="evidence" value="ECO:0007669"/>
    <property type="project" value="TreeGrafter"/>
</dbReference>
<keyword evidence="12" id="KW-1015">Disulfide bond</keyword>
<dbReference type="GO" id="GO:0017056">
    <property type="term" value="F:structural constituent of nuclear pore"/>
    <property type="evidence" value="ECO:0007669"/>
    <property type="project" value="InterPro"/>
</dbReference>
<dbReference type="GO" id="GO:0044611">
    <property type="term" value="C:nuclear pore inner ring"/>
    <property type="evidence" value="ECO:0007669"/>
    <property type="project" value="TreeGrafter"/>
</dbReference>
<evidence type="ECO:0000259" key="20">
    <source>
        <dbReference type="Pfam" id="PF03177"/>
    </source>
</evidence>
<evidence type="ECO:0000256" key="15">
    <source>
        <dbReference type="ARBA" id="ARBA00058219"/>
    </source>
</evidence>
<dbReference type="EMBL" id="VYZE01000264">
    <property type="protein sequence ID" value="NWU65553.1"/>
    <property type="molecule type" value="Genomic_DNA"/>
</dbReference>
<evidence type="ECO:0000256" key="11">
    <source>
        <dbReference type="ARBA" id="ARBA00023136"/>
    </source>
</evidence>
<dbReference type="Pfam" id="PF08801">
    <property type="entry name" value="Nucleoporin_N"/>
    <property type="match status" value="1"/>
</dbReference>
<evidence type="ECO:0000256" key="5">
    <source>
        <dbReference type="ARBA" id="ARBA00022448"/>
    </source>
</evidence>
<evidence type="ECO:0000256" key="10">
    <source>
        <dbReference type="ARBA" id="ARBA00023132"/>
    </source>
</evidence>
<evidence type="ECO:0000313" key="22">
    <source>
        <dbReference type="EMBL" id="NWU65553.1"/>
    </source>
</evidence>
<keyword evidence="13" id="KW-0325">Glycoprotein</keyword>
<keyword evidence="8" id="KW-0653">Protein transport</keyword>
<evidence type="ECO:0000256" key="6">
    <source>
        <dbReference type="ARBA" id="ARBA00022553"/>
    </source>
</evidence>
<dbReference type="PANTHER" id="PTHR10350">
    <property type="entry name" value="NUCLEAR PORE COMPLEX PROTEIN NUP155"/>
    <property type="match status" value="1"/>
</dbReference>
<gene>
    <name evidence="22" type="primary">Nup155</name>
    <name evidence="22" type="ORF">PTEBUR_R08222</name>
</gene>
<keyword evidence="5" id="KW-0813">Transport</keyword>